<keyword evidence="3" id="KW-1185">Reference proteome</keyword>
<evidence type="ECO:0000256" key="1">
    <source>
        <dbReference type="SAM" id="MobiDB-lite"/>
    </source>
</evidence>
<dbReference type="AlphaFoldDB" id="A0A9P5Q9C2"/>
<name>A0A9P5Q9C2_9AGAR</name>
<dbReference type="Proteomes" id="UP000772434">
    <property type="component" value="Unassembled WGS sequence"/>
</dbReference>
<proteinExistence type="predicted"/>
<feature type="compositionally biased region" description="Basic residues" evidence="1">
    <location>
        <begin position="12"/>
        <end position="24"/>
    </location>
</feature>
<dbReference type="OrthoDB" id="3261881at2759"/>
<protein>
    <submittedName>
        <fullName evidence="2">Uncharacterized protein</fullName>
    </submittedName>
</protein>
<sequence length="450" mass="50973">MSYSESSPSRSGKGKAKKSAHTKATRSPSASEISKNSDHFEMWCMHQNMERVVYDDIPDDFKKDVEKVFDMNGRLPLAWVDKDSKEYKSLSTFAPPSFISFIAQAYEEEPSLFGKEVQGLADLYMALSKVFSAWSHLKSMLSSVDKWSEADFTNVYAEFRRPAVQESTTRMQCCVSLPQPLLVPQSFEAARILSTKKSIPDCLLMISAESILRLSNSADSPFKRLKKLDTVKKAGSAVKRSSFAYQATIRDLIPDNPGFEFVSSIWEDKKPVHNLPEHAYRQNRMSTASAARHLYSMRVDAPVFGLTWAYGSVRAHVDWCRRLQPDEHPVVYSAPYVRPTKFQGRSDDKDCCEWQLGRVSDILQVHFLISNIDHWTGGEFVDRVVKGISALEKGIVKGGEAFEPWRRSGEIVPRPRRSFTVMESAEISANVLMQSTPPKAKRRTKIQAIY</sequence>
<gene>
    <name evidence="2" type="ORF">BDP27DRAFT_1442814</name>
</gene>
<comment type="caution">
    <text evidence="2">The sequence shown here is derived from an EMBL/GenBank/DDBJ whole genome shotgun (WGS) entry which is preliminary data.</text>
</comment>
<organism evidence="2 3">
    <name type="scientific">Rhodocollybia butyracea</name>
    <dbReference type="NCBI Taxonomy" id="206335"/>
    <lineage>
        <taxon>Eukaryota</taxon>
        <taxon>Fungi</taxon>
        <taxon>Dikarya</taxon>
        <taxon>Basidiomycota</taxon>
        <taxon>Agaricomycotina</taxon>
        <taxon>Agaricomycetes</taxon>
        <taxon>Agaricomycetidae</taxon>
        <taxon>Agaricales</taxon>
        <taxon>Marasmiineae</taxon>
        <taxon>Omphalotaceae</taxon>
        <taxon>Rhodocollybia</taxon>
    </lineage>
</organism>
<evidence type="ECO:0000313" key="2">
    <source>
        <dbReference type="EMBL" id="KAF9076120.1"/>
    </source>
</evidence>
<dbReference type="EMBL" id="JADNRY010000007">
    <property type="protein sequence ID" value="KAF9076120.1"/>
    <property type="molecule type" value="Genomic_DNA"/>
</dbReference>
<feature type="region of interest" description="Disordered" evidence="1">
    <location>
        <begin position="1"/>
        <end position="33"/>
    </location>
</feature>
<reference evidence="2" key="1">
    <citation type="submission" date="2020-11" db="EMBL/GenBank/DDBJ databases">
        <authorList>
            <consortium name="DOE Joint Genome Institute"/>
            <person name="Ahrendt S."/>
            <person name="Riley R."/>
            <person name="Andreopoulos W."/>
            <person name="Labutti K."/>
            <person name="Pangilinan J."/>
            <person name="Ruiz-Duenas F.J."/>
            <person name="Barrasa J.M."/>
            <person name="Sanchez-Garcia M."/>
            <person name="Camarero S."/>
            <person name="Miyauchi S."/>
            <person name="Serrano A."/>
            <person name="Linde D."/>
            <person name="Babiker R."/>
            <person name="Drula E."/>
            <person name="Ayuso-Fernandez I."/>
            <person name="Pacheco R."/>
            <person name="Padilla G."/>
            <person name="Ferreira P."/>
            <person name="Barriuso J."/>
            <person name="Kellner H."/>
            <person name="Castanera R."/>
            <person name="Alfaro M."/>
            <person name="Ramirez L."/>
            <person name="Pisabarro A.G."/>
            <person name="Kuo A."/>
            <person name="Tritt A."/>
            <person name="Lipzen A."/>
            <person name="He G."/>
            <person name="Yan M."/>
            <person name="Ng V."/>
            <person name="Cullen D."/>
            <person name="Martin F."/>
            <person name="Rosso M.-N."/>
            <person name="Henrissat B."/>
            <person name="Hibbett D."/>
            <person name="Martinez A.T."/>
            <person name="Grigoriev I.V."/>
        </authorList>
    </citation>
    <scope>NUCLEOTIDE SEQUENCE</scope>
    <source>
        <strain evidence="2">AH 40177</strain>
    </source>
</reference>
<accession>A0A9P5Q9C2</accession>
<feature type="compositionally biased region" description="Low complexity" evidence="1">
    <location>
        <begin position="1"/>
        <end position="11"/>
    </location>
</feature>
<evidence type="ECO:0000313" key="3">
    <source>
        <dbReference type="Proteomes" id="UP000772434"/>
    </source>
</evidence>